<accession>A0AAN9I0W5</accession>
<dbReference type="PANTHER" id="PTHR30096">
    <property type="entry name" value="4,5-DOPA DIOXYGENASE EXTRADIOL-LIKE PROTEIN"/>
    <property type="match status" value="1"/>
</dbReference>
<dbReference type="Proteomes" id="UP001372338">
    <property type="component" value="Unassembled WGS sequence"/>
</dbReference>
<keyword evidence="1" id="KW-0560">Oxidoreductase</keyword>
<keyword evidence="4" id="KW-1185">Reference proteome</keyword>
<proteinExistence type="predicted"/>
<dbReference type="EMBL" id="JAYWIO010000006">
    <property type="protein sequence ID" value="KAK7256526.1"/>
    <property type="molecule type" value="Genomic_DNA"/>
</dbReference>
<dbReference type="Gene3D" id="3.40.830.10">
    <property type="entry name" value="LigB-like"/>
    <property type="match status" value="1"/>
</dbReference>
<dbReference type="GO" id="GO:0016702">
    <property type="term" value="F:oxidoreductase activity, acting on single donors with incorporation of molecular oxygen, incorporation of two atoms of oxygen"/>
    <property type="evidence" value="ECO:0007669"/>
    <property type="project" value="UniProtKB-ARBA"/>
</dbReference>
<dbReference type="InterPro" id="IPR004183">
    <property type="entry name" value="Xdiol_dOase_suB"/>
</dbReference>
<dbReference type="GO" id="GO:0008198">
    <property type="term" value="F:ferrous iron binding"/>
    <property type="evidence" value="ECO:0007669"/>
    <property type="project" value="InterPro"/>
</dbReference>
<evidence type="ECO:0000313" key="3">
    <source>
        <dbReference type="EMBL" id="KAK7256526.1"/>
    </source>
</evidence>
<evidence type="ECO:0000313" key="4">
    <source>
        <dbReference type="Proteomes" id="UP001372338"/>
    </source>
</evidence>
<reference evidence="3 4" key="1">
    <citation type="submission" date="2024-01" db="EMBL/GenBank/DDBJ databases">
        <title>The genomes of 5 underutilized Papilionoideae crops provide insights into root nodulation and disease resistanc.</title>
        <authorList>
            <person name="Yuan L."/>
        </authorList>
    </citation>
    <scope>NUCLEOTIDE SEQUENCE [LARGE SCALE GENOMIC DNA]</scope>
    <source>
        <strain evidence="3">ZHUSHIDOU_FW_LH</strain>
        <tissue evidence="3">Leaf</tissue>
    </source>
</reference>
<evidence type="ECO:0000256" key="1">
    <source>
        <dbReference type="ARBA" id="ARBA00023002"/>
    </source>
</evidence>
<evidence type="ECO:0000259" key="2">
    <source>
        <dbReference type="Pfam" id="PF02900"/>
    </source>
</evidence>
<dbReference type="SUPFAM" id="SSF53213">
    <property type="entry name" value="LigB-like"/>
    <property type="match status" value="1"/>
</dbReference>
<feature type="domain" description="Extradiol ring-cleavage dioxygenase class III enzyme subunit B" evidence="2">
    <location>
        <begin position="6"/>
        <end position="81"/>
    </location>
</feature>
<protein>
    <recommendedName>
        <fullName evidence="2">Extradiol ring-cleavage dioxygenase class III enzyme subunit B domain-containing protein</fullName>
    </recommendedName>
</protein>
<organism evidence="3 4">
    <name type="scientific">Crotalaria pallida</name>
    <name type="common">Smooth rattlebox</name>
    <name type="synonym">Crotalaria striata</name>
    <dbReference type="NCBI Taxonomy" id="3830"/>
    <lineage>
        <taxon>Eukaryota</taxon>
        <taxon>Viridiplantae</taxon>
        <taxon>Streptophyta</taxon>
        <taxon>Embryophyta</taxon>
        <taxon>Tracheophyta</taxon>
        <taxon>Spermatophyta</taxon>
        <taxon>Magnoliopsida</taxon>
        <taxon>eudicotyledons</taxon>
        <taxon>Gunneridae</taxon>
        <taxon>Pentapetalae</taxon>
        <taxon>rosids</taxon>
        <taxon>fabids</taxon>
        <taxon>Fabales</taxon>
        <taxon>Fabaceae</taxon>
        <taxon>Papilionoideae</taxon>
        <taxon>50 kb inversion clade</taxon>
        <taxon>genistoids sensu lato</taxon>
        <taxon>core genistoids</taxon>
        <taxon>Crotalarieae</taxon>
        <taxon>Crotalaria</taxon>
    </lineage>
</organism>
<name>A0AAN9I0W5_CROPI</name>
<dbReference type="AlphaFoldDB" id="A0AAN9I0W5"/>
<dbReference type="Pfam" id="PF02900">
    <property type="entry name" value="LigB"/>
    <property type="match status" value="1"/>
</dbReference>
<comment type="caution">
    <text evidence="3">The sequence shown here is derived from an EMBL/GenBank/DDBJ whole genome shotgun (WGS) entry which is preliminary data.</text>
</comment>
<dbReference type="PANTHER" id="PTHR30096:SF0">
    <property type="entry name" value="4,5-DOPA DIOXYGENASE EXTRADIOL-LIKE PROTEIN"/>
    <property type="match status" value="1"/>
</dbReference>
<gene>
    <name evidence="3" type="ORF">RIF29_29978</name>
</gene>
<sequence>MAFKNTFYISHGSPTLSIDENIEARKFFESWKKDVFPHIPTSILIISCHWDTAIPTVNVVTNNNDTIHDFYGFPKPMYQASIDVL</sequence>